<keyword evidence="5" id="KW-1185">Reference proteome</keyword>
<feature type="signal peptide" evidence="1">
    <location>
        <begin position="1"/>
        <end position="23"/>
    </location>
</feature>
<dbReference type="EMBL" id="WNKZ01000084">
    <property type="protein sequence ID" value="MTV55431.1"/>
    <property type="molecule type" value="Genomic_DNA"/>
</dbReference>
<gene>
    <name evidence="2" type="ORF">GCM10011572_04870</name>
    <name evidence="3" type="ORF">GM672_22155</name>
</gene>
<evidence type="ECO:0000313" key="4">
    <source>
        <dbReference type="Proteomes" id="UP000430634"/>
    </source>
</evidence>
<protein>
    <recommendedName>
        <fullName evidence="6">DUF4056 domain-containing protein</fullName>
    </recommendedName>
</protein>
<evidence type="ECO:0000313" key="3">
    <source>
        <dbReference type="EMBL" id="MTV55431.1"/>
    </source>
</evidence>
<dbReference type="AlphaFoldDB" id="A0A6I3T1I1"/>
<comment type="caution">
    <text evidence="3">The sequence shown here is derived from an EMBL/GenBank/DDBJ whole genome shotgun (WGS) entry which is preliminary data.</text>
</comment>
<sequence length="388" mass="43730">MRTAAALLCSALCALLPAVPTQASQPDFTNTAAFDNSCTGLKRSLRMTVQEQQAFVICKDVALIQHIWTFVERGGKRLQGSRVPPGEVALAVRAELTHAREQIRQGRQMLERIRIKSASDGLLIMPATWVRDLNGDGTIQTAERYFFAIPARKDSPLRVGTPSEEDDYYAAEYNLDAAIRLDQADIDWALSYHYFTEALLEMALSYQYRAEERVSRRSLFLAHPEGMRRAHQLLVSGMQTSEKMRRAVLAETDDDLEWIANSRQANTVFPVPMDDGDFRVWGELMAHLIPLAQGRTLLPKTDKMAGDLDALARLCPAGQGFSIPAFFQQPPRYPLELMRDRQAGSYCRKIDAAHPVTGLYAFIQTYADKPDQTDSAAMRYLRRLLWVN</sequence>
<evidence type="ECO:0000313" key="5">
    <source>
        <dbReference type="Proteomes" id="UP000622638"/>
    </source>
</evidence>
<dbReference type="RefSeq" id="WP_155472699.1">
    <property type="nucleotide sequence ID" value="NZ_BMKG01000001.1"/>
</dbReference>
<proteinExistence type="predicted"/>
<evidence type="ECO:0008006" key="6">
    <source>
        <dbReference type="Google" id="ProtNLM"/>
    </source>
</evidence>
<dbReference type="OrthoDB" id="9815249at2"/>
<name>A0A6I3T1I1_9BURK</name>
<evidence type="ECO:0000256" key="1">
    <source>
        <dbReference type="SAM" id="SignalP"/>
    </source>
</evidence>
<reference evidence="2" key="1">
    <citation type="journal article" date="2014" name="Int. J. Syst. Evol. Microbiol.">
        <title>Complete genome of a new Firmicutes species belonging to the dominant human colonic microbiota ('Ruminococcus bicirculans') reveals two chromosomes and a selective capacity to utilize plant glucans.</title>
        <authorList>
            <consortium name="NISC Comparative Sequencing Program"/>
            <person name="Wegmann U."/>
            <person name="Louis P."/>
            <person name="Goesmann A."/>
            <person name="Henrissat B."/>
            <person name="Duncan S.H."/>
            <person name="Flint H.J."/>
        </authorList>
    </citation>
    <scope>NUCLEOTIDE SEQUENCE</scope>
    <source>
        <strain evidence="2">CGMCC 1.15931</strain>
    </source>
</reference>
<dbReference type="Proteomes" id="UP000430634">
    <property type="component" value="Unassembled WGS sequence"/>
</dbReference>
<reference evidence="2" key="4">
    <citation type="submission" date="2024-05" db="EMBL/GenBank/DDBJ databases">
        <authorList>
            <person name="Sun Q."/>
            <person name="Zhou Y."/>
        </authorList>
    </citation>
    <scope>NUCLEOTIDE SEQUENCE</scope>
    <source>
        <strain evidence="2">CGMCC 1.15931</strain>
    </source>
</reference>
<reference evidence="5" key="2">
    <citation type="journal article" date="2019" name="Int. J. Syst. Evol. Microbiol.">
        <title>The Global Catalogue of Microorganisms (GCM) 10K type strain sequencing project: providing services to taxonomists for standard genome sequencing and annotation.</title>
        <authorList>
            <consortium name="The Broad Institute Genomics Platform"/>
            <consortium name="The Broad Institute Genome Sequencing Center for Infectious Disease"/>
            <person name="Wu L."/>
            <person name="Ma J."/>
        </authorList>
    </citation>
    <scope>NUCLEOTIDE SEQUENCE [LARGE SCALE GENOMIC DNA]</scope>
    <source>
        <strain evidence="5">CGMCC 1.15931</strain>
    </source>
</reference>
<dbReference type="Proteomes" id="UP000622638">
    <property type="component" value="Unassembled WGS sequence"/>
</dbReference>
<accession>A0A6I3T1I1</accession>
<dbReference type="EMBL" id="BMKG01000001">
    <property type="protein sequence ID" value="GGB85918.1"/>
    <property type="molecule type" value="Genomic_DNA"/>
</dbReference>
<evidence type="ECO:0000313" key="2">
    <source>
        <dbReference type="EMBL" id="GGB85918.1"/>
    </source>
</evidence>
<reference evidence="3 4" key="3">
    <citation type="submission" date="2019-11" db="EMBL/GenBank/DDBJ databases">
        <title>Type strains purchased from KCTC, JCM and DSMZ.</title>
        <authorList>
            <person name="Lu H."/>
        </authorList>
    </citation>
    <scope>NUCLEOTIDE SEQUENCE [LARGE SCALE GENOMIC DNA]</scope>
    <source>
        <strain evidence="3 4">KCTC 52429</strain>
    </source>
</reference>
<feature type="chain" id="PRO_5026114453" description="DUF4056 domain-containing protein" evidence="1">
    <location>
        <begin position="24"/>
        <end position="388"/>
    </location>
</feature>
<keyword evidence="1" id="KW-0732">Signal</keyword>
<organism evidence="3 4">
    <name type="scientific">Pseudoduganella buxea</name>
    <dbReference type="NCBI Taxonomy" id="1949069"/>
    <lineage>
        <taxon>Bacteria</taxon>
        <taxon>Pseudomonadati</taxon>
        <taxon>Pseudomonadota</taxon>
        <taxon>Betaproteobacteria</taxon>
        <taxon>Burkholderiales</taxon>
        <taxon>Oxalobacteraceae</taxon>
        <taxon>Telluria group</taxon>
        <taxon>Pseudoduganella</taxon>
    </lineage>
</organism>